<dbReference type="Proteomes" id="UP000245845">
    <property type="component" value="Unassembled WGS sequence"/>
</dbReference>
<keyword evidence="2" id="KW-0813">Transport</keyword>
<evidence type="ECO:0000313" key="6">
    <source>
        <dbReference type="Proteomes" id="UP000245845"/>
    </source>
</evidence>
<dbReference type="InterPro" id="IPR006059">
    <property type="entry name" value="SBP"/>
</dbReference>
<comment type="caution">
    <text evidence="5">The sequence shown here is derived from an EMBL/GenBank/DDBJ whole genome shotgun (WGS) entry which is preliminary data.</text>
</comment>
<reference evidence="5 6" key="1">
    <citation type="submission" date="2018-05" db="EMBL/GenBank/DDBJ databases">
        <title>The Hungate 1000. A catalogue of reference genomes from the rumen microbiome.</title>
        <authorList>
            <person name="Kelly W."/>
        </authorList>
    </citation>
    <scope>NUCLEOTIDE SEQUENCE [LARGE SCALE GENOMIC DNA]</scope>
    <source>
        <strain evidence="5 6">NLAE-zl-C242</strain>
    </source>
</reference>
<accession>A0A2Y9C4G9</accession>
<evidence type="ECO:0000256" key="3">
    <source>
        <dbReference type="ARBA" id="ARBA00022729"/>
    </source>
</evidence>
<dbReference type="EMBL" id="QGDL01000002">
    <property type="protein sequence ID" value="PWJ31220.1"/>
    <property type="molecule type" value="Genomic_DNA"/>
</dbReference>
<protein>
    <submittedName>
        <fullName evidence="5">Carbohydrate ABC transporter substrate-binding protein (CUT1 family)</fullName>
    </submittedName>
</protein>
<keyword evidence="3 4" id="KW-0732">Signal</keyword>
<dbReference type="Gene3D" id="3.40.190.10">
    <property type="entry name" value="Periplasmic binding protein-like II"/>
    <property type="match status" value="1"/>
</dbReference>
<dbReference type="PROSITE" id="PS51257">
    <property type="entry name" value="PROKAR_LIPOPROTEIN"/>
    <property type="match status" value="1"/>
</dbReference>
<dbReference type="OrthoDB" id="9798191at2"/>
<name>A0A2Y9C4G9_9FIRM</name>
<evidence type="ECO:0000256" key="1">
    <source>
        <dbReference type="ARBA" id="ARBA00008520"/>
    </source>
</evidence>
<dbReference type="SUPFAM" id="SSF53850">
    <property type="entry name" value="Periplasmic binding protein-like II"/>
    <property type="match status" value="1"/>
</dbReference>
<keyword evidence="6" id="KW-1185">Reference proteome</keyword>
<sequence length="438" mass="47102">MKKKVLSVLLITAMAATLAAGCAGKEKDTEGGSDKGGTVKIQFMHQQVEQERQDVVQELIDGFEAENEGITVESIPVNEDDYDSKIVALGGSGELPAIIEYSQDQAKTSVANQFTSLDAVQAVVDEVGEDAFYEGALEVTKTEDGSGYVGVPLCSWVQGIWVNTAMLQEKGFDVPENWDDVLEIAKAFNDPANKKYGIAMPTSESAFTEQVFSQFALSNGANVFDSDKNVTVNTPEMKEAVEYYKELASYSMPGSTEVADVKDAFVGKNAPMAMYSTYILGAVNEAGFAGDLALVLPNQKEQVAYGTITVLGIAEGMDEAQTDAAKKFVSYLLEKDNNITWLNMAPGGIQPVLKAVSEDPAFTDMDERKVYENLNDDIAVAVENLQLFGTVGGKNFTEMGDVTNTGAISKLINNVVVQNADVDKELETAQSAVEGLIK</sequence>
<dbReference type="AlphaFoldDB" id="A0A2Y9C4G9"/>
<gene>
    <name evidence="5" type="ORF">A8806_10276</name>
</gene>
<evidence type="ECO:0000256" key="4">
    <source>
        <dbReference type="SAM" id="SignalP"/>
    </source>
</evidence>
<dbReference type="InterPro" id="IPR050490">
    <property type="entry name" value="Bact_solute-bd_prot1"/>
</dbReference>
<comment type="similarity">
    <text evidence="1">Belongs to the bacterial solute-binding protein 1 family.</text>
</comment>
<proteinExistence type="inferred from homology"/>
<feature type="signal peptide" evidence="4">
    <location>
        <begin position="1"/>
        <end position="19"/>
    </location>
</feature>
<organism evidence="5 6">
    <name type="scientific">Faecalicatena orotica</name>
    <dbReference type="NCBI Taxonomy" id="1544"/>
    <lineage>
        <taxon>Bacteria</taxon>
        <taxon>Bacillati</taxon>
        <taxon>Bacillota</taxon>
        <taxon>Clostridia</taxon>
        <taxon>Lachnospirales</taxon>
        <taxon>Lachnospiraceae</taxon>
        <taxon>Faecalicatena</taxon>
    </lineage>
</organism>
<evidence type="ECO:0000256" key="2">
    <source>
        <dbReference type="ARBA" id="ARBA00022448"/>
    </source>
</evidence>
<dbReference type="RefSeq" id="WP_109729945.1">
    <property type="nucleotide sequence ID" value="NZ_BAAACK010000006.1"/>
</dbReference>
<feature type="chain" id="PRO_5043162238" evidence="4">
    <location>
        <begin position="20"/>
        <end position="438"/>
    </location>
</feature>
<evidence type="ECO:0000313" key="5">
    <source>
        <dbReference type="EMBL" id="PWJ31220.1"/>
    </source>
</evidence>
<dbReference type="PANTHER" id="PTHR43649:SF34">
    <property type="entry name" value="ABC TRANSPORTER PERIPLASMIC-BINDING PROTEIN YCJN-RELATED"/>
    <property type="match status" value="1"/>
</dbReference>
<dbReference type="Pfam" id="PF01547">
    <property type="entry name" value="SBP_bac_1"/>
    <property type="match status" value="1"/>
</dbReference>
<dbReference type="PANTHER" id="PTHR43649">
    <property type="entry name" value="ARABINOSE-BINDING PROTEIN-RELATED"/>
    <property type="match status" value="1"/>
</dbReference>